<dbReference type="STRING" id="240176.A8P7I7"/>
<gene>
    <name evidence="10" type="ORF">CC1G_08236</name>
</gene>
<evidence type="ECO:0000256" key="1">
    <source>
        <dbReference type="ARBA" id="ARBA00004389"/>
    </source>
</evidence>
<comment type="subcellular location">
    <subcellularLocation>
        <location evidence="1">Endoplasmic reticulum membrane</location>
        <topology evidence="1">Single-pass membrane protein</topology>
    </subcellularLocation>
</comment>
<keyword evidence="4 7" id="KW-0472">Membrane</keyword>
<keyword evidence="3 7" id="KW-1133">Transmembrane helix</keyword>
<dbReference type="eggNOG" id="KOG0191">
    <property type="taxonomic scope" value="Eukaryota"/>
</dbReference>
<dbReference type="PRINTS" id="PR00421">
    <property type="entry name" value="THIOREDOXIN"/>
</dbReference>
<dbReference type="SUPFAM" id="SSF52833">
    <property type="entry name" value="Thioredoxin-like"/>
    <property type="match status" value="3"/>
</dbReference>
<feature type="compositionally biased region" description="Acidic residues" evidence="6">
    <location>
        <begin position="138"/>
        <end position="160"/>
    </location>
</feature>
<dbReference type="InterPro" id="IPR036249">
    <property type="entry name" value="Thioredoxin-like_sf"/>
</dbReference>
<dbReference type="Pfam" id="PF00085">
    <property type="entry name" value="Thioredoxin"/>
    <property type="match status" value="2"/>
</dbReference>
<accession>A8P7I7</accession>
<proteinExistence type="predicted"/>
<evidence type="ECO:0000256" key="3">
    <source>
        <dbReference type="ARBA" id="ARBA00022989"/>
    </source>
</evidence>
<dbReference type="PANTHER" id="PTHR46426">
    <property type="entry name" value="PROTEIN DISULFIDE-ISOMERASE TMX3"/>
    <property type="match status" value="1"/>
</dbReference>
<organism evidence="10 11">
    <name type="scientific">Coprinopsis cinerea (strain Okayama-7 / 130 / ATCC MYA-4618 / FGSC 9003)</name>
    <name type="common">Inky cap fungus</name>
    <name type="synonym">Hormographiella aspergillata</name>
    <dbReference type="NCBI Taxonomy" id="240176"/>
    <lineage>
        <taxon>Eukaryota</taxon>
        <taxon>Fungi</taxon>
        <taxon>Dikarya</taxon>
        <taxon>Basidiomycota</taxon>
        <taxon>Agaricomycotina</taxon>
        <taxon>Agaricomycetes</taxon>
        <taxon>Agaricomycetidae</taxon>
        <taxon>Agaricales</taxon>
        <taxon>Agaricineae</taxon>
        <taxon>Psathyrellaceae</taxon>
        <taxon>Coprinopsis</taxon>
    </lineage>
</organism>
<evidence type="ECO:0000259" key="9">
    <source>
        <dbReference type="PROSITE" id="PS51352"/>
    </source>
</evidence>
<reference evidence="10 11" key="1">
    <citation type="journal article" date="2010" name="Proc. Natl. Acad. Sci. U.S.A.">
        <title>Insights into evolution of multicellular fungi from the assembled chromosomes of the mushroom Coprinopsis cinerea (Coprinus cinereus).</title>
        <authorList>
            <person name="Stajich J.E."/>
            <person name="Wilke S.K."/>
            <person name="Ahren D."/>
            <person name="Au C.H."/>
            <person name="Birren B.W."/>
            <person name="Borodovsky M."/>
            <person name="Burns C."/>
            <person name="Canback B."/>
            <person name="Casselton L.A."/>
            <person name="Cheng C.K."/>
            <person name="Deng J."/>
            <person name="Dietrich F.S."/>
            <person name="Fargo D.C."/>
            <person name="Farman M.L."/>
            <person name="Gathman A.C."/>
            <person name="Goldberg J."/>
            <person name="Guigo R."/>
            <person name="Hoegger P.J."/>
            <person name="Hooker J.B."/>
            <person name="Huggins A."/>
            <person name="James T.Y."/>
            <person name="Kamada T."/>
            <person name="Kilaru S."/>
            <person name="Kodira C."/>
            <person name="Kues U."/>
            <person name="Kupfer D."/>
            <person name="Kwan H.S."/>
            <person name="Lomsadze A."/>
            <person name="Li W."/>
            <person name="Lilly W.W."/>
            <person name="Ma L.J."/>
            <person name="Mackey A.J."/>
            <person name="Manning G."/>
            <person name="Martin F."/>
            <person name="Muraguchi H."/>
            <person name="Natvig D.O."/>
            <person name="Palmerini H."/>
            <person name="Ramesh M.A."/>
            <person name="Rehmeyer C.J."/>
            <person name="Roe B.A."/>
            <person name="Shenoy N."/>
            <person name="Stanke M."/>
            <person name="Ter-Hovhannisyan V."/>
            <person name="Tunlid A."/>
            <person name="Velagapudi R."/>
            <person name="Vision T.J."/>
            <person name="Zeng Q."/>
            <person name="Zolan M.E."/>
            <person name="Pukkila P.J."/>
        </authorList>
    </citation>
    <scope>NUCLEOTIDE SEQUENCE [LARGE SCALE GENOMIC DNA]</scope>
    <source>
        <strain evidence="11">Okayama-7 / 130 / ATCC MYA-4618 / FGSC 9003</strain>
    </source>
</reference>
<dbReference type="AlphaFoldDB" id="A8P7I7"/>
<dbReference type="HOGENOM" id="CLU_021868_1_1_1"/>
<dbReference type="VEuPathDB" id="FungiDB:CC1G_08236"/>
<dbReference type="KEGG" id="cci:CC1G_08236"/>
<dbReference type="GeneID" id="6015982"/>
<feature type="region of interest" description="Disordered" evidence="6">
    <location>
        <begin position="136"/>
        <end position="180"/>
    </location>
</feature>
<dbReference type="Gene3D" id="3.40.30.10">
    <property type="entry name" value="Glutaredoxin"/>
    <property type="match status" value="3"/>
</dbReference>
<dbReference type="OMA" id="IFVYFYD"/>
<sequence>MMVSSNLFSALVASFFVSSLGLPVDAKELLQLTPDTFDSEVSKGYWFIEHYSPYCGHCTAFEPTWRKLVDEAEEEIPAVKLAQVNCAVHGDLCNKNKITGYPTLLLFEDGKIIEKFKGGRKLDALKGFLKEHVKVGDDVDDDDSDDDDSDSDDDDDDDDDDKHKPHRAHTAGTLNPSGQIEELTSKTFQTALNRGPTFVKFYAPWCGHCKKLAPIWMQLASSQKGRTQIAEVNCDNEGALCKSQDIKGYPTLVYFQNGARSEYVGGRKLDQLQAFADKASAETVQLLKNPADVEKHIKQDKVAYVLIYTSNDRDILKIMREDSSVLLGSVPIYATPSAVVREKYGVPVSVPWALVALKDHDSDTPSATLYGTPTSTREDLKAWLTANRLPTSLELTQDTFQSVMNAPHAPLVVIATSNKILEDKIQNKMEELGRKWRKRNRGSGVVGGKDVVWTWMDGERWKDWMKSMYSIKIDSDEDDLDDVKVVVARHKDLVYYDQDRSGKRFKLTHGDRLFKALDDIVSGKLGYKNSENVIERFARTINNKMISLEVYISTYPFRFIFFLLTGLGVLFWVLFKWVGSDAARLERGDHVLYKAKEGRID</sequence>
<dbReference type="InterPro" id="IPR013766">
    <property type="entry name" value="Thioredoxin_domain"/>
</dbReference>
<evidence type="ECO:0000313" key="11">
    <source>
        <dbReference type="Proteomes" id="UP000001861"/>
    </source>
</evidence>
<dbReference type="OrthoDB" id="72053at2759"/>
<dbReference type="FunCoup" id="A8P7I7">
    <property type="interactions" value="269"/>
</dbReference>
<evidence type="ECO:0000256" key="6">
    <source>
        <dbReference type="SAM" id="MobiDB-lite"/>
    </source>
</evidence>
<name>A8P7I7_COPC7</name>
<dbReference type="InParanoid" id="A8P7I7"/>
<feature type="domain" description="Thioredoxin" evidence="9">
    <location>
        <begin position="169"/>
        <end position="281"/>
    </location>
</feature>
<keyword evidence="11" id="KW-1185">Reference proteome</keyword>
<dbReference type="RefSeq" id="XP_001839369.2">
    <property type="nucleotide sequence ID" value="XM_001839317.2"/>
</dbReference>
<dbReference type="GO" id="GO:0005789">
    <property type="term" value="C:endoplasmic reticulum membrane"/>
    <property type="evidence" value="ECO:0007669"/>
    <property type="project" value="UniProtKB-SubCell"/>
</dbReference>
<dbReference type="InterPro" id="IPR017937">
    <property type="entry name" value="Thioredoxin_CS"/>
</dbReference>
<comment type="function">
    <text evidence="5">Probable disulfide isomerase, which participates in the folding of proteins containing disulfide bonds. May act as a dithiol oxidase. Acts as a regulator of endoplasmic reticulum-mitochondria contact sites via its ability to regulate redox signals.</text>
</comment>
<dbReference type="PROSITE" id="PS51352">
    <property type="entry name" value="THIOREDOXIN_2"/>
    <property type="match status" value="2"/>
</dbReference>
<dbReference type="Proteomes" id="UP000001861">
    <property type="component" value="Unassembled WGS sequence"/>
</dbReference>
<feature type="chain" id="PRO_5002725053" evidence="8">
    <location>
        <begin position="22"/>
        <end position="601"/>
    </location>
</feature>
<evidence type="ECO:0000256" key="5">
    <source>
        <dbReference type="ARBA" id="ARBA00045246"/>
    </source>
</evidence>
<dbReference type="CDD" id="cd02961">
    <property type="entry name" value="PDI_a_family"/>
    <property type="match status" value="1"/>
</dbReference>
<feature type="transmembrane region" description="Helical" evidence="7">
    <location>
        <begin position="555"/>
        <end position="575"/>
    </location>
</feature>
<feature type="domain" description="Thioredoxin" evidence="9">
    <location>
        <begin position="18"/>
        <end position="134"/>
    </location>
</feature>
<comment type="caution">
    <text evidence="10">The sequence shown here is derived from an EMBL/GenBank/DDBJ whole genome shotgun (WGS) entry which is preliminary data.</text>
</comment>
<dbReference type="InterPro" id="IPR052250">
    <property type="entry name" value="PDI_TMX3"/>
</dbReference>
<dbReference type="PROSITE" id="PS00194">
    <property type="entry name" value="THIOREDOXIN_1"/>
    <property type="match status" value="1"/>
</dbReference>
<dbReference type="PANTHER" id="PTHR46426:SF1">
    <property type="entry name" value="PROTEIN DISULFIDE-ISOMERASE TMX3"/>
    <property type="match status" value="1"/>
</dbReference>
<evidence type="ECO:0000256" key="8">
    <source>
        <dbReference type="SAM" id="SignalP"/>
    </source>
</evidence>
<keyword evidence="2 7" id="KW-0812">Transmembrane</keyword>
<dbReference type="EMBL" id="AACS02000005">
    <property type="protein sequence ID" value="EAU82485.2"/>
    <property type="molecule type" value="Genomic_DNA"/>
</dbReference>
<evidence type="ECO:0000313" key="10">
    <source>
        <dbReference type="EMBL" id="EAU82485.2"/>
    </source>
</evidence>
<protein>
    <submittedName>
        <fullName evidence="10">Thioredoxin domain containing 5</fullName>
    </submittedName>
</protein>
<evidence type="ECO:0000256" key="2">
    <source>
        <dbReference type="ARBA" id="ARBA00022692"/>
    </source>
</evidence>
<evidence type="ECO:0000256" key="7">
    <source>
        <dbReference type="SAM" id="Phobius"/>
    </source>
</evidence>
<keyword evidence="8" id="KW-0732">Signal</keyword>
<evidence type="ECO:0000256" key="4">
    <source>
        <dbReference type="ARBA" id="ARBA00023136"/>
    </source>
</evidence>
<feature type="signal peptide" evidence="8">
    <location>
        <begin position="1"/>
        <end position="21"/>
    </location>
</feature>